<sequence length="288" mass="35272">MQNLITRINKHLQLIAKEEQNVDTKRINLVSQKGIDTKQIFESIAMPTMNFKCLRQFLIHYQIEHDDQFINSFLYRHTGLKKFEMDYDDFLNFIMPCEDEDLYTITKNKEHLGGARTIFSLQTSQALYDLFYAEVHYHFEIERSKKELFRDFEYRLLVHPLCEHKYIIKEQLGDFCFTDEEQKRIWRRVNYMQRNCYENDKFKCRNFKSLLFPEDYFENLKLIGQPIYLDEQVQKQYSKPNQYSKNTRKSRFIECPKNNNCQFYQNYDFLKPYQGDKFIVDYNKIYNK</sequence>
<proteinExistence type="predicted"/>
<dbReference type="Proteomes" id="UP000692954">
    <property type="component" value="Unassembled WGS sequence"/>
</dbReference>
<keyword evidence="2" id="KW-1185">Reference proteome</keyword>
<evidence type="ECO:0000313" key="1">
    <source>
        <dbReference type="EMBL" id="CAD8072374.1"/>
    </source>
</evidence>
<comment type="caution">
    <text evidence="1">The sequence shown here is derived from an EMBL/GenBank/DDBJ whole genome shotgun (WGS) entry which is preliminary data.</text>
</comment>
<protein>
    <submittedName>
        <fullName evidence="1">Uncharacterized protein</fullName>
    </submittedName>
</protein>
<name>A0A8S1MAQ1_9CILI</name>
<dbReference type="EMBL" id="CAJJDN010000029">
    <property type="protein sequence ID" value="CAD8072374.1"/>
    <property type="molecule type" value="Genomic_DNA"/>
</dbReference>
<dbReference type="OrthoDB" id="286808at2759"/>
<gene>
    <name evidence="1" type="ORF">PSON_ATCC_30995.1.T0290133</name>
</gene>
<accession>A0A8S1MAQ1</accession>
<reference evidence="1" key="1">
    <citation type="submission" date="2021-01" db="EMBL/GenBank/DDBJ databases">
        <authorList>
            <consortium name="Genoscope - CEA"/>
            <person name="William W."/>
        </authorList>
    </citation>
    <scope>NUCLEOTIDE SEQUENCE</scope>
</reference>
<evidence type="ECO:0000313" key="2">
    <source>
        <dbReference type="Proteomes" id="UP000692954"/>
    </source>
</evidence>
<organism evidence="1 2">
    <name type="scientific">Paramecium sonneborni</name>
    <dbReference type="NCBI Taxonomy" id="65129"/>
    <lineage>
        <taxon>Eukaryota</taxon>
        <taxon>Sar</taxon>
        <taxon>Alveolata</taxon>
        <taxon>Ciliophora</taxon>
        <taxon>Intramacronucleata</taxon>
        <taxon>Oligohymenophorea</taxon>
        <taxon>Peniculida</taxon>
        <taxon>Parameciidae</taxon>
        <taxon>Paramecium</taxon>
    </lineage>
</organism>
<dbReference type="AlphaFoldDB" id="A0A8S1MAQ1"/>